<feature type="region of interest" description="Disordered" evidence="1">
    <location>
        <begin position="1"/>
        <end position="50"/>
    </location>
</feature>
<protein>
    <recommendedName>
        <fullName evidence="5">DUF3558 domain-containing protein</fullName>
    </recommendedName>
</protein>
<keyword evidence="4" id="KW-1185">Reference proteome</keyword>
<gene>
    <name evidence="3" type="ORF">O4U47_01990</name>
</gene>
<organism evidence="3 4">
    <name type="scientific">Nocardiopsis suaedae</name>
    <dbReference type="NCBI Taxonomy" id="3018444"/>
    <lineage>
        <taxon>Bacteria</taxon>
        <taxon>Bacillati</taxon>
        <taxon>Actinomycetota</taxon>
        <taxon>Actinomycetes</taxon>
        <taxon>Streptosporangiales</taxon>
        <taxon>Nocardiopsidaceae</taxon>
        <taxon>Nocardiopsis</taxon>
    </lineage>
</organism>
<proteinExistence type="predicted"/>
<evidence type="ECO:0000313" key="4">
    <source>
        <dbReference type="Proteomes" id="UP001165685"/>
    </source>
</evidence>
<sequence>MNGAHLPHGPQGPQPPLPPYGSPSPQGPPPGPPGPPGPPQQPNQQPKKKGKVGGCLAIGCGVLLVLVLAAGGGGAYYLGWFDKDDGYTQLSDVCGMVDEERGIELSGDPSQVYESDPWEIPGTPVTEYACSFPVEYGDREHNDTRVSVLLHSTTTNGISRATGDKTAENYFTESLVEGNELTQTTCPGGREIHSGFDGGGETRRAMAVAQVSNLVFEAAVDPAEDSEAGLPPDERKTAAEELLCGALENLPTKE</sequence>
<evidence type="ECO:0000256" key="1">
    <source>
        <dbReference type="SAM" id="MobiDB-lite"/>
    </source>
</evidence>
<dbReference type="Proteomes" id="UP001165685">
    <property type="component" value="Unassembled WGS sequence"/>
</dbReference>
<comment type="caution">
    <text evidence="3">The sequence shown here is derived from an EMBL/GenBank/DDBJ whole genome shotgun (WGS) entry which is preliminary data.</text>
</comment>
<evidence type="ECO:0000313" key="3">
    <source>
        <dbReference type="EMBL" id="MDA2803269.1"/>
    </source>
</evidence>
<feature type="compositionally biased region" description="Pro residues" evidence="1">
    <location>
        <begin position="10"/>
        <end position="41"/>
    </location>
</feature>
<feature type="transmembrane region" description="Helical" evidence="2">
    <location>
        <begin position="55"/>
        <end position="80"/>
    </location>
</feature>
<dbReference type="RefSeq" id="WP_270675566.1">
    <property type="nucleotide sequence ID" value="NZ_JAQFWP010000002.1"/>
</dbReference>
<evidence type="ECO:0008006" key="5">
    <source>
        <dbReference type="Google" id="ProtNLM"/>
    </source>
</evidence>
<keyword evidence="2" id="KW-0472">Membrane</keyword>
<name>A0ABT4TG55_9ACTN</name>
<keyword evidence="2" id="KW-0812">Transmembrane</keyword>
<keyword evidence="2" id="KW-1133">Transmembrane helix</keyword>
<dbReference type="EMBL" id="JAQFWP010000002">
    <property type="protein sequence ID" value="MDA2803269.1"/>
    <property type="molecule type" value="Genomic_DNA"/>
</dbReference>
<evidence type="ECO:0000256" key="2">
    <source>
        <dbReference type="SAM" id="Phobius"/>
    </source>
</evidence>
<reference evidence="3" key="1">
    <citation type="submission" date="2023-01" db="EMBL/GenBank/DDBJ databases">
        <title>Draft genome sequence of Nocardiopsis sp. LSu2-4 isolated from halophytes.</title>
        <authorList>
            <person name="Duangmal K."/>
            <person name="Chantavorakit T."/>
        </authorList>
    </citation>
    <scope>NUCLEOTIDE SEQUENCE</scope>
    <source>
        <strain evidence="3">LSu2-4</strain>
    </source>
</reference>
<accession>A0ABT4TG55</accession>